<dbReference type="AlphaFoldDB" id="A0A369KC48"/>
<dbReference type="EMBL" id="QQBG01000014">
    <property type="protein sequence ID" value="RDB31488.1"/>
    <property type="molecule type" value="Genomic_DNA"/>
</dbReference>
<dbReference type="PANTHER" id="PTHR12558:SF13">
    <property type="entry name" value="CELL DIVISION CYCLE PROTEIN 27 HOMOLOG"/>
    <property type="match status" value="1"/>
</dbReference>
<dbReference type="InterPro" id="IPR011990">
    <property type="entry name" value="TPR-like_helical_dom_sf"/>
</dbReference>
<reference evidence="1 2" key="1">
    <citation type="submission" date="2018-07" db="EMBL/GenBank/DDBJ databases">
        <title>Comparative genomics of the Candidatus Parilichlamydiaceae reveals evidence of convergent evolution and genome reduction in the phylum Chlamydiae.</title>
        <authorList>
            <person name="Taylor-Brown A."/>
            <person name="Polkinghorne A."/>
        </authorList>
    </citation>
    <scope>NUCLEOTIDE SEQUENCE [LARGE SCALE GENOMIC DNA]</scope>
    <source>
        <strain evidence="1 2">Hat2</strain>
    </source>
</reference>
<dbReference type="Proteomes" id="UP000253816">
    <property type="component" value="Unassembled WGS sequence"/>
</dbReference>
<gene>
    <name evidence="1" type="ORF">HAT2_00414</name>
</gene>
<keyword evidence="2" id="KW-1185">Reference proteome</keyword>
<dbReference type="SUPFAM" id="SSF48452">
    <property type="entry name" value="TPR-like"/>
    <property type="match status" value="2"/>
</dbReference>
<sequence>MVPLTPLANTDLFCIVHRMRRRAAFPMEENSRASILRLALEQQNFALLEGFKREGSWSTWVARDRELFAEALVSEGRIFAKENLPGLNRRMLDCFDLASKVAPMSHQVAYLQGQAFWNCYLNGKCPGALSHAVYRLRRALEISSVHTPSLHLFLRVVLAAQSFWLNPVSLLQEAFQLSCRMISSLKIDTDTYVLWAELLFSIAKHSGEIGDYVKALDCFAKAQEGNCNNVSFWISYADCLLCLSQRISVPEPLYQAETLIAHAVSLSPESPDAWLLLARFYTRLVFYQGFDETLTKAEEAFSGALARGASRIEVSLQWAELYYFAGRIRQQVQFLRIACDKLQIGLALDPAHPKLNSLLSCCQALLGAYDDNLSLLRQSEQVLLDVLDREPEEPVHHYRHAMTLLEQGKYFCDTRFFQSALVRLKAAVVQVGRSNWINLGLAQTYFLLAEATNNASFFRQSLDQFRECADLCKEHLWVQLEWAVALMRTSETFGNRELLNEALLKFSSVLDEYQSMGVAVDAELLYQHGCALDLQGDYSGDESFYDRAVQTLALAQNIEPNALHIRLAFAFALSHLAEATCDPECFLKAFEHYRILSEIDPEDDVIWSEWGLCILCFIKSSVPQHYVLSYYESHLQEAEEKFLTALRLGSQGVLYNLAGIYAIRGDVEKALQCFSKAVETGTIPTLEEVLEDDWLEPLRGDAFFLEMLRNLEESASSSEDLDDDFSVWSRHK</sequence>
<organism evidence="1 2">
    <name type="scientific">Candidatus Similichlamydia laticola</name>
    <dbReference type="NCBI Taxonomy" id="2170265"/>
    <lineage>
        <taxon>Bacteria</taxon>
        <taxon>Pseudomonadati</taxon>
        <taxon>Chlamydiota</taxon>
        <taxon>Chlamydiia</taxon>
        <taxon>Parachlamydiales</taxon>
        <taxon>Candidatus Parilichlamydiaceae</taxon>
        <taxon>Candidatus Similichlamydia</taxon>
    </lineage>
</organism>
<evidence type="ECO:0000313" key="2">
    <source>
        <dbReference type="Proteomes" id="UP000253816"/>
    </source>
</evidence>
<dbReference type="Gene3D" id="1.25.40.10">
    <property type="entry name" value="Tetratricopeptide repeat domain"/>
    <property type="match status" value="3"/>
</dbReference>
<name>A0A369KC48_9BACT</name>
<dbReference type="PANTHER" id="PTHR12558">
    <property type="entry name" value="CELL DIVISION CYCLE 16,23,27"/>
    <property type="match status" value="1"/>
</dbReference>
<proteinExistence type="predicted"/>
<evidence type="ECO:0000313" key="1">
    <source>
        <dbReference type="EMBL" id="RDB31488.1"/>
    </source>
</evidence>
<dbReference type="NCBIfam" id="NF047558">
    <property type="entry name" value="TPR_END_plus"/>
    <property type="match status" value="1"/>
</dbReference>
<comment type="caution">
    <text evidence="1">The sequence shown here is derived from an EMBL/GenBank/DDBJ whole genome shotgun (WGS) entry which is preliminary data.</text>
</comment>
<protein>
    <submittedName>
        <fullName evidence="1">Uncharacterized protein</fullName>
    </submittedName>
</protein>
<accession>A0A369KC48</accession>